<name>A0ABV9KRY6_9BACT</name>
<dbReference type="InterPro" id="IPR033427">
    <property type="entry name" value="DUF5123"/>
</dbReference>
<dbReference type="Proteomes" id="UP001596023">
    <property type="component" value="Unassembled WGS sequence"/>
</dbReference>
<dbReference type="Pfam" id="PF17161">
    <property type="entry name" value="DUF5123"/>
    <property type="match status" value="1"/>
</dbReference>
<feature type="signal peptide" evidence="1">
    <location>
        <begin position="1"/>
        <end position="16"/>
    </location>
</feature>
<dbReference type="PROSITE" id="PS51257">
    <property type="entry name" value="PROKAR_LIPOPROTEIN"/>
    <property type="match status" value="1"/>
</dbReference>
<accession>A0ABV9KRY6</accession>
<proteinExistence type="predicted"/>
<evidence type="ECO:0000313" key="3">
    <source>
        <dbReference type="EMBL" id="MFC4672832.1"/>
    </source>
</evidence>
<keyword evidence="1" id="KW-0732">Signal</keyword>
<evidence type="ECO:0000256" key="1">
    <source>
        <dbReference type="SAM" id="SignalP"/>
    </source>
</evidence>
<protein>
    <submittedName>
        <fullName evidence="3">DUF5123 domain-containing protein</fullName>
    </submittedName>
</protein>
<dbReference type="RefSeq" id="WP_379994044.1">
    <property type="nucleotide sequence ID" value="NZ_JBHSGN010000027.1"/>
</dbReference>
<gene>
    <name evidence="3" type="ORF">ACFO6W_03905</name>
</gene>
<evidence type="ECO:0000313" key="4">
    <source>
        <dbReference type="Proteomes" id="UP001596023"/>
    </source>
</evidence>
<feature type="chain" id="PRO_5046280689" evidence="1">
    <location>
        <begin position="17"/>
        <end position="545"/>
    </location>
</feature>
<evidence type="ECO:0000259" key="2">
    <source>
        <dbReference type="Pfam" id="PF17161"/>
    </source>
</evidence>
<reference evidence="4" key="1">
    <citation type="journal article" date="2019" name="Int. J. Syst. Evol. Microbiol.">
        <title>The Global Catalogue of Microorganisms (GCM) 10K type strain sequencing project: providing services to taxonomists for standard genome sequencing and annotation.</title>
        <authorList>
            <consortium name="The Broad Institute Genomics Platform"/>
            <consortium name="The Broad Institute Genome Sequencing Center for Infectious Disease"/>
            <person name="Wu L."/>
            <person name="Ma J."/>
        </authorList>
    </citation>
    <scope>NUCLEOTIDE SEQUENCE [LARGE SCALE GENOMIC DNA]</scope>
    <source>
        <strain evidence="4">CCUG 66188</strain>
    </source>
</reference>
<feature type="domain" description="DUF5123" evidence="2">
    <location>
        <begin position="432"/>
        <end position="544"/>
    </location>
</feature>
<keyword evidence="4" id="KW-1185">Reference proteome</keyword>
<comment type="caution">
    <text evidence="3">The sequence shown here is derived from an EMBL/GenBank/DDBJ whole genome shotgun (WGS) entry which is preliminary data.</text>
</comment>
<organism evidence="3 4">
    <name type="scientific">Dysgonomonas termitidis</name>
    <dbReference type="NCBI Taxonomy" id="1516126"/>
    <lineage>
        <taxon>Bacteria</taxon>
        <taxon>Pseudomonadati</taxon>
        <taxon>Bacteroidota</taxon>
        <taxon>Bacteroidia</taxon>
        <taxon>Bacteroidales</taxon>
        <taxon>Dysgonomonadaceae</taxon>
        <taxon>Dysgonomonas</taxon>
    </lineage>
</organism>
<sequence length="545" mass="60443">MKIPYYILLLSFLSFALISCEEDVNDWGYDERYDRLFRPATFEVENMLPTSVQLKFSGVVNATKYVFEFSEGDSLLFTNITKIVDITTDSLYTLFSNLDSKKSPAAIEFSMPFGGLKGTTPYSVRVKAVDENHNLESGYMQAYFETPDEQIFKSSNSATNKATLFWMPDAEVTHILYWENVGEGQEPVQQTLQLTSEDKLAGRATITGLASGTGYMAVIYNDDAKRGTWSFRTLGINNGRTIRLQAGDASNIDAILIDCVTNGDRTVTLVFDGNQVYEIDKIIVPEGIDLLYMVGDAATDGIQPELYLNNITMSAPMTAIIFQGVDLNARLNSSNYVFDIGNTNCFKGVSFEGCTIRNIGRSLVRLNHEGLNVDYVRISDCIIKNVGVSGYGFINMGKNIVKLGELSIKNSTVMDFGSDRLMQLQGGVVNLIIDKSTLCNFISKSAEVFRFDRQPGSVTVTNSIFTGNNGNSKINAGRNDYSAYLEYPSCYITSDLVINTNPFTNAVSLELTSEDLFVDPQNGDFHFKEGVSFNGRGKAGDPRWW</sequence>
<dbReference type="EMBL" id="JBHSGN010000027">
    <property type="protein sequence ID" value="MFC4672832.1"/>
    <property type="molecule type" value="Genomic_DNA"/>
</dbReference>